<dbReference type="PANTHER" id="PTHR30451:SF5">
    <property type="entry name" value="SLR0019 PROTEIN"/>
    <property type="match status" value="1"/>
</dbReference>
<dbReference type="Pfam" id="PF00577">
    <property type="entry name" value="Usher"/>
    <property type="match status" value="1"/>
</dbReference>
<protein>
    <submittedName>
        <fullName evidence="3">Fimbria/pilus outer membrane usher protein</fullName>
    </submittedName>
</protein>
<dbReference type="GO" id="GO:0009297">
    <property type="term" value="P:pilus assembly"/>
    <property type="evidence" value="ECO:0007669"/>
    <property type="project" value="InterPro"/>
</dbReference>
<evidence type="ECO:0000313" key="3">
    <source>
        <dbReference type="EMBL" id="MCJ0763290.1"/>
    </source>
</evidence>
<comment type="caution">
    <text evidence="3">The sequence shown here is derived from an EMBL/GenBank/DDBJ whole genome shotgun (WGS) entry which is preliminary data.</text>
</comment>
<sequence>MTIRKSKCCRWPRIALDVARLGTGTACALLIASTCIAQPAAAAPGEELFLEVVLNGQPIDQLARFVRGPDGRLTASAATLRELGLRWPADAAPVALGQVPGLQVNFDNPRQRLALVAPVELLDRPVAQLSALPNAPPAADPAAPGLLLNYDLYGQQSTGLRTLNALTELRLFGLGPGVWSSTAISRASSGTNATGSDGSVRLDTAWQRDFSDSMVSLRLGDAVTGALGWSRSLRFGGLHLARNFALQPYRITTPLAQFQGSAVLPSTVDLFINGMRQSIQPVPPGPFQLTSTPALNGTGQAQLVITDITGQSRVVSYDLYGTPQLLQAGLSDWSLDVGAVRRDYGLHSSAYDGSLMASASLRHGWSDSTTLEAHAEATTGLQLAGLGSVWRLGQQGGVLSASLAGSRASDGTGARTGLQWGGGYQWSSPQFNVSFTTLRSSADFRDVASLHGAVLARTSDAAYLGINGGVWGQFGLALIRQQQQAAAGPARIASLSWSYLLPGNASLNVSLNRNFDSTANGTMLYVGWSMPLAPFVSVAASGHAGRGANGALLEAARSLPGDTGGWGWRLQAGLGDTEGGLAQISQLGRYGQWAAGVSQWRTAGSPMATTGYASTSGSLVWMGGGGPHALRRVDDAFALVDTYGIPNVPVRLENRLIGHTDGLGLLFVTQLTAYQRNRLSIDTERLDPDVIAETTRVQAVPASRSGTRVHFPLHRLLAVQFTLKDGAGQALPVGSDIWPGDAPAGTPPLTVVGHDGIVYLENPAPGATIQVQTPAGRCRATLPALQSPSGLLDLGELVCR</sequence>
<dbReference type="AlphaFoldDB" id="A0A9X1VUQ7"/>
<feature type="chain" id="PRO_5040855879" evidence="1">
    <location>
        <begin position="43"/>
        <end position="800"/>
    </location>
</feature>
<dbReference type="Gene3D" id="2.60.40.3110">
    <property type="match status" value="1"/>
</dbReference>
<feature type="signal peptide" evidence="1">
    <location>
        <begin position="1"/>
        <end position="42"/>
    </location>
</feature>
<dbReference type="InterPro" id="IPR025949">
    <property type="entry name" value="PapC-like_C"/>
</dbReference>
<dbReference type="Gene3D" id="2.60.40.2610">
    <property type="entry name" value="Outer membrane usher protein FimD, plug domain"/>
    <property type="match status" value="1"/>
</dbReference>
<name>A0A9X1VUQ7_9BURK</name>
<evidence type="ECO:0000259" key="2">
    <source>
        <dbReference type="Pfam" id="PF13953"/>
    </source>
</evidence>
<dbReference type="Proteomes" id="UP001139447">
    <property type="component" value="Unassembled WGS sequence"/>
</dbReference>
<evidence type="ECO:0000313" key="4">
    <source>
        <dbReference type="Proteomes" id="UP001139447"/>
    </source>
</evidence>
<keyword evidence="1" id="KW-0732">Signal</keyword>
<dbReference type="Pfam" id="PF13953">
    <property type="entry name" value="PapC_C"/>
    <property type="match status" value="1"/>
</dbReference>
<feature type="domain" description="PapC-like C-terminal" evidence="2">
    <location>
        <begin position="721"/>
        <end position="781"/>
    </location>
</feature>
<evidence type="ECO:0000256" key="1">
    <source>
        <dbReference type="SAM" id="SignalP"/>
    </source>
</evidence>
<gene>
    <name evidence="3" type="ORF">MMF98_08715</name>
</gene>
<keyword evidence="4" id="KW-1185">Reference proteome</keyword>
<organism evidence="3 4">
    <name type="scientific">Variovorax terrae</name>
    <dbReference type="NCBI Taxonomy" id="2923278"/>
    <lineage>
        <taxon>Bacteria</taxon>
        <taxon>Pseudomonadati</taxon>
        <taxon>Pseudomonadota</taxon>
        <taxon>Betaproteobacteria</taxon>
        <taxon>Burkholderiales</taxon>
        <taxon>Comamonadaceae</taxon>
        <taxon>Variovorax</taxon>
    </lineage>
</organism>
<dbReference type="RefSeq" id="WP_243305885.1">
    <property type="nucleotide sequence ID" value="NZ_JALGBI010000001.1"/>
</dbReference>
<dbReference type="InterPro" id="IPR042186">
    <property type="entry name" value="FimD_plug_dom"/>
</dbReference>
<dbReference type="PANTHER" id="PTHR30451">
    <property type="entry name" value="OUTER MEMBRANE USHER PROTEIN"/>
    <property type="match status" value="1"/>
</dbReference>
<reference evidence="3" key="1">
    <citation type="submission" date="2022-03" db="EMBL/GenBank/DDBJ databases">
        <authorList>
            <person name="Woo C.Y."/>
        </authorList>
    </citation>
    <scope>NUCLEOTIDE SEQUENCE</scope>
    <source>
        <strain evidence="3">CYS-02</strain>
    </source>
</reference>
<proteinExistence type="predicted"/>
<accession>A0A9X1VUQ7</accession>
<dbReference type="GO" id="GO:0009279">
    <property type="term" value="C:cell outer membrane"/>
    <property type="evidence" value="ECO:0007669"/>
    <property type="project" value="TreeGrafter"/>
</dbReference>
<dbReference type="GO" id="GO:0015473">
    <property type="term" value="F:fimbrial usher porin activity"/>
    <property type="evidence" value="ECO:0007669"/>
    <property type="project" value="InterPro"/>
</dbReference>
<dbReference type="InterPro" id="IPR000015">
    <property type="entry name" value="Fimb_usher"/>
</dbReference>
<dbReference type="EMBL" id="JALGBI010000001">
    <property type="protein sequence ID" value="MCJ0763290.1"/>
    <property type="molecule type" value="Genomic_DNA"/>
</dbReference>